<evidence type="ECO:0000313" key="1">
    <source>
        <dbReference type="EMBL" id="AZE48521.1"/>
    </source>
</evidence>
<gene>
    <name evidence="1" type="ORF">C4K04_2849</name>
</gene>
<name>A0A3G7TNX0_9PSED</name>
<reference evidence="1 2" key="1">
    <citation type="submission" date="2018-03" db="EMBL/GenBank/DDBJ databases">
        <title>Diversity of phytobeneficial traits revealed by whole-genome analysis of worldwide-isolated phenazine-producing Pseudomonas spp.</title>
        <authorList>
            <person name="Biessy A."/>
            <person name="Novinscak A."/>
            <person name="Blom J."/>
            <person name="Leger G."/>
            <person name="Thomashow L.S."/>
            <person name="Cazorla F.M."/>
            <person name="Josic D."/>
            <person name="Filion M."/>
        </authorList>
    </citation>
    <scope>NUCLEOTIDE SEQUENCE [LARGE SCALE GENOMIC DNA]</scope>
    <source>
        <strain evidence="1 2">B25</strain>
    </source>
</reference>
<sequence>MLAPVIFISLRVAPRKAPNARGGCRLKRSPAPINIFSINFLRGIFFPINFFKAGPGSVHRFSKRPVAARLKIFPAPTL</sequence>
<evidence type="ECO:0000313" key="2">
    <source>
        <dbReference type="Proteomes" id="UP000268048"/>
    </source>
</evidence>
<organism evidence="1 2">
    <name type="scientific">Pseudomonas chlororaphis</name>
    <dbReference type="NCBI Taxonomy" id="587753"/>
    <lineage>
        <taxon>Bacteria</taxon>
        <taxon>Pseudomonadati</taxon>
        <taxon>Pseudomonadota</taxon>
        <taxon>Gammaproteobacteria</taxon>
        <taxon>Pseudomonadales</taxon>
        <taxon>Pseudomonadaceae</taxon>
        <taxon>Pseudomonas</taxon>
    </lineage>
</organism>
<dbReference type="EMBL" id="CP027753">
    <property type="protein sequence ID" value="AZE48521.1"/>
    <property type="molecule type" value="Genomic_DNA"/>
</dbReference>
<dbReference type="RefSeq" id="WP_124320462.1">
    <property type="nucleotide sequence ID" value="NZ_CP027753.1"/>
</dbReference>
<accession>A0A3G7TNX0</accession>
<proteinExistence type="predicted"/>
<protein>
    <submittedName>
        <fullName evidence="1">Uncharacterized protein</fullName>
    </submittedName>
</protein>
<dbReference type="Proteomes" id="UP000268048">
    <property type="component" value="Chromosome"/>
</dbReference>
<dbReference type="AlphaFoldDB" id="A0A3G7TNX0"/>